<dbReference type="PANTHER" id="PTHR12785:SF6">
    <property type="entry name" value="SPLICING FACTOR 3B SUBUNIT 2"/>
    <property type="match status" value="1"/>
</dbReference>
<feature type="region of interest" description="Disordered" evidence="1">
    <location>
        <begin position="427"/>
        <end position="461"/>
    </location>
</feature>
<feature type="compositionally biased region" description="Basic and acidic residues" evidence="1">
    <location>
        <begin position="129"/>
        <end position="143"/>
    </location>
</feature>
<proteinExistence type="predicted"/>
<dbReference type="EMBL" id="JANCYU010000068">
    <property type="protein sequence ID" value="KAK4528726.1"/>
    <property type="molecule type" value="Genomic_DNA"/>
</dbReference>
<evidence type="ECO:0000259" key="2">
    <source>
        <dbReference type="SMART" id="SM00581"/>
    </source>
</evidence>
<reference evidence="3 4" key="1">
    <citation type="submission" date="2022-07" db="EMBL/GenBank/DDBJ databases">
        <title>Genome-wide signatures of adaptation to extreme environments.</title>
        <authorList>
            <person name="Cho C.H."/>
            <person name="Yoon H.S."/>
        </authorList>
    </citation>
    <scope>NUCLEOTIDE SEQUENCE [LARGE SCALE GENOMIC DNA]</scope>
    <source>
        <strain evidence="3 4">108.79 E11</strain>
    </source>
</reference>
<organism evidence="3 4">
    <name type="scientific">Galdieria yellowstonensis</name>
    <dbReference type="NCBI Taxonomy" id="3028027"/>
    <lineage>
        <taxon>Eukaryota</taxon>
        <taxon>Rhodophyta</taxon>
        <taxon>Bangiophyceae</taxon>
        <taxon>Galdieriales</taxon>
        <taxon>Galdieriaceae</taxon>
        <taxon>Galdieria</taxon>
    </lineage>
</organism>
<feature type="region of interest" description="Disordered" evidence="1">
    <location>
        <begin position="18"/>
        <end position="64"/>
    </location>
</feature>
<comment type="caution">
    <text evidence="3">The sequence shown here is derived from an EMBL/GenBank/DDBJ whole genome shotgun (WGS) entry which is preliminary data.</text>
</comment>
<dbReference type="Proteomes" id="UP001300502">
    <property type="component" value="Unassembled WGS sequence"/>
</dbReference>
<feature type="compositionally biased region" description="Polar residues" evidence="1">
    <location>
        <begin position="149"/>
        <end position="158"/>
    </location>
</feature>
<sequence>MAQTDTLEGMKAAVLNSLDEQGTHVNGWLGEKAPQREDKLKVQKKQKRRKQRKNRSTKEKFFFSNDVENENDFEVIPEEPWKDEQVGDEEWRKQFEEIFQRFYQRQDSVEVEEEQQQQQQQHWENGEYVEEKGNEQRWDKKGETEEEGSSLSQHQFQMEQPKLTKKERKKLMNLKVAKLKQQVADPEVVELWDVTAADPRLLVYLKSYRNAVPVPGHWRQKRKYLQNKRGIEKPPFQLPPFIAQTGIQKLRDAYKAAEDEKTMKQKQREKVRPKLGKVDIDYQVLHDAFFKFQTKPRLTNPGDLYYEFKELEPDRAGFKPGILSDQLREALGMTSSIDPPPWLINMQRYGPPPSYPRLRIPGLNAPIPPGASFGYQPGGWGKPPVDEYGRPLYGDVFGDGNISEYAPGYGTVEIYVPPEAHTYHWGEPEPIEEEEEEEEEGGGNWEERGGEEEEEMEENMAQMQDIPYNSRITEQEYANGMSSSSSFVTGGVVTPSTTVELRKSSQLASDARNENNATSKQLYQVVSEKKAEIGNSIMATSFVYDIPKNSQVNSAESHQVQVSISPDDLQNWDKEKAREKYEQVKTDKKQQAAEYPKEDLSDIVAEGLAKQNRQLEKKKRKD</sequence>
<keyword evidence="4" id="KW-1185">Reference proteome</keyword>
<accession>A0AAV9INN2</accession>
<dbReference type="Pfam" id="PF04037">
    <property type="entry name" value="DUF382"/>
    <property type="match status" value="1"/>
</dbReference>
<feature type="domain" description="PSP proline-rich" evidence="2">
    <location>
        <begin position="315"/>
        <end position="369"/>
    </location>
</feature>
<feature type="region of interest" description="Disordered" evidence="1">
    <location>
        <begin position="578"/>
        <end position="598"/>
    </location>
</feature>
<name>A0AAV9INN2_9RHOD</name>
<gene>
    <name evidence="3" type="ORF">GAYE_SCF63G6671</name>
</gene>
<evidence type="ECO:0000313" key="3">
    <source>
        <dbReference type="EMBL" id="KAK4528726.1"/>
    </source>
</evidence>
<dbReference type="PANTHER" id="PTHR12785">
    <property type="entry name" value="SPLICING FACTOR 3B"/>
    <property type="match status" value="1"/>
</dbReference>
<dbReference type="AlphaFoldDB" id="A0AAV9INN2"/>
<dbReference type="SMART" id="SM00581">
    <property type="entry name" value="PSP"/>
    <property type="match status" value="1"/>
</dbReference>
<dbReference type="InterPro" id="IPR006568">
    <property type="entry name" value="PSP_pro-rich"/>
</dbReference>
<feature type="compositionally biased region" description="Basic residues" evidence="1">
    <location>
        <begin position="42"/>
        <end position="55"/>
    </location>
</feature>
<feature type="region of interest" description="Disordered" evidence="1">
    <location>
        <begin position="110"/>
        <end position="162"/>
    </location>
</feature>
<dbReference type="InterPro" id="IPR007180">
    <property type="entry name" value="DUF382"/>
</dbReference>
<dbReference type="InterPro" id="IPR052584">
    <property type="entry name" value="U2_snRNP_Complex_Component"/>
</dbReference>
<evidence type="ECO:0000313" key="4">
    <source>
        <dbReference type="Proteomes" id="UP001300502"/>
    </source>
</evidence>
<feature type="compositionally biased region" description="Acidic residues" evidence="1">
    <location>
        <begin position="429"/>
        <end position="441"/>
    </location>
</feature>
<dbReference type="Pfam" id="PF04046">
    <property type="entry name" value="PSP"/>
    <property type="match status" value="1"/>
</dbReference>
<feature type="compositionally biased region" description="Acidic residues" evidence="1">
    <location>
        <begin position="449"/>
        <end position="458"/>
    </location>
</feature>
<evidence type="ECO:0000256" key="1">
    <source>
        <dbReference type="SAM" id="MobiDB-lite"/>
    </source>
</evidence>
<protein>
    <recommendedName>
        <fullName evidence="2">PSP proline-rich domain-containing protein</fullName>
    </recommendedName>
</protein>
<dbReference type="GO" id="GO:0005634">
    <property type="term" value="C:nucleus"/>
    <property type="evidence" value="ECO:0007669"/>
    <property type="project" value="InterPro"/>
</dbReference>